<feature type="region of interest" description="Disordered" evidence="1">
    <location>
        <begin position="240"/>
        <end position="272"/>
    </location>
</feature>
<dbReference type="Pfam" id="PF03988">
    <property type="entry name" value="DUF347"/>
    <property type="match status" value="4"/>
</dbReference>
<name>A0AAU4JYX6_9NOCA</name>
<feature type="transmembrane region" description="Helical" evidence="2">
    <location>
        <begin position="62"/>
        <end position="81"/>
    </location>
</feature>
<feature type="compositionally biased region" description="Basic and acidic residues" evidence="1">
    <location>
        <begin position="251"/>
        <end position="260"/>
    </location>
</feature>
<feature type="transmembrane region" description="Helical" evidence="2">
    <location>
        <begin position="217"/>
        <end position="234"/>
    </location>
</feature>
<accession>A0AAU4JYX6</accession>
<feature type="transmembrane region" description="Helical" evidence="2">
    <location>
        <begin position="179"/>
        <end position="197"/>
    </location>
</feature>
<keyword evidence="2" id="KW-0812">Transmembrane</keyword>
<dbReference type="KEGG" id="whr:OG579_14830"/>
<feature type="transmembrane region" description="Helical" evidence="2">
    <location>
        <begin position="35"/>
        <end position="55"/>
    </location>
</feature>
<dbReference type="AlphaFoldDB" id="A0AAU4JYX6"/>
<evidence type="ECO:0000313" key="3">
    <source>
        <dbReference type="EMBL" id="WUM18995.1"/>
    </source>
</evidence>
<dbReference type="InterPro" id="IPR007136">
    <property type="entry name" value="DUF347"/>
</dbReference>
<dbReference type="EMBL" id="CP108021">
    <property type="protein sequence ID" value="WUM18995.1"/>
    <property type="molecule type" value="Genomic_DNA"/>
</dbReference>
<gene>
    <name evidence="3" type="ORF">OG579_14830</name>
</gene>
<protein>
    <recommendedName>
        <fullName evidence="5">Membrane-anchored protein</fullName>
    </recommendedName>
</protein>
<organism evidence="3 4">
    <name type="scientific">Williamsia herbipolensis</name>
    <dbReference type="NCBI Taxonomy" id="1603258"/>
    <lineage>
        <taxon>Bacteria</taxon>
        <taxon>Bacillati</taxon>
        <taxon>Actinomycetota</taxon>
        <taxon>Actinomycetes</taxon>
        <taxon>Mycobacteriales</taxon>
        <taxon>Nocardiaceae</taxon>
        <taxon>Williamsia</taxon>
    </lineage>
</organism>
<dbReference type="RefSeq" id="WP_328856561.1">
    <property type="nucleotide sequence ID" value="NZ_CP108021.1"/>
</dbReference>
<keyword evidence="2" id="KW-0472">Membrane</keyword>
<feature type="transmembrane region" description="Helical" evidence="2">
    <location>
        <begin position="87"/>
        <end position="106"/>
    </location>
</feature>
<feature type="transmembrane region" description="Helical" evidence="2">
    <location>
        <begin position="126"/>
        <end position="146"/>
    </location>
</feature>
<proteinExistence type="predicted"/>
<evidence type="ECO:0000256" key="2">
    <source>
        <dbReference type="SAM" id="Phobius"/>
    </source>
</evidence>
<keyword evidence="2" id="KW-1133">Transmembrane helix</keyword>
<feature type="transmembrane region" description="Helical" evidence="2">
    <location>
        <begin position="152"/>
        <end position="172"/>
    </location>
</feature>
<dbReference type="Proteomes" id="UP001432128">
    <property type="component" value="Chromosome"/>
</dbReference>
<keyword evidence="4" id="KW-1185">Reference proteome</keyword>
<evidence type="ECO:0000313" key="4">
    <source>
        <dbReference type="Proteomes" id="UP001432128"/>
    </source>
</evidence>
<sequence length="272" mass="28804">MRVPEITALFWAIKILTTGMGETLSDFLGTHGSDILNAAAILLVFGAVFAVQFRVRRYIPAVYWACVAMVSVLGTVVADVAHAVVGIPYIATSVFFAVAVAVILALWHRNTGSLDVHTITARAPELYYWATVMATFALGTALGDLTASSLHLGYLASTILFAVVIVIPLIAWRRGASPVLTFWAAYVVTRPLGASAADWMADPTSKSGVGWGTGPVTSAWLAAIVVLVAIVAVGQRRSTNTEPAEAGSAREPADLDRATKPDVMTRVPGHRS</sequence>
<evidence type="ECO:0008006" key="5">
    <source>
        <dbReference type="Google" id="ProtNLM"/>
    </source>
</evidence>
<reference evidence="3 4" key="1">
    <citation type="submission" date="2022-10" db="EMBL/GenBank/DDBJ databases">
        <title>The complete genomes of actinobacterial strains from the NBC collection.</title>
        <authorList>
            <person name="Joergensen T.S."/>
            <person name="Alvarez Arevalo M."/>
            <person name="Sterndorff E.B."/>
            <person name="Faurdal D."/>
            <person name="Vuksanovic O."/>
            <person name="Mourched A.-S."/>
            <person name="Charusanti P."/>
            <person name="Shaw S."/>
            <person name="Blin K."/>
            <person name="Weber T."/>
        </authorList>
    </citation>
    <scope>NUCLEOTIDE SEQUENCE [LARGE SCALE GENOMIC DNA]</scope>
    <source>
        <strain evidence="3 4">NBC_00319</strain>
    </source>
</reference>
<evidence type="ECO:0000256" key="1">
    <source>
        <dbReference type="SAM" id="MobiDB-lite"/>
    </source>
</evidence>